<dbReference type="EMBL" id="ASQA01000037">
    <property type="protein sequence ID" value="ETT81515.1"/>
    <property type="molecule type" value="Genomic_DNA"/>
</dbReference>
<dbReference type="AlphaFoldDB" id="W4ELR5"/>
<evidence type="ECO:0000313" key="2">
    <source>
        <dbReference type="Proteomes" id="UP000019062"/>
    </source>
</evidence>
<keyword evidence="2" id="KW-1185">Reference proteome</keyword>
<sequence>MWQEKAIQLHFLLLSKHIKSIDDSKLKVTGKIQFKLVFSLYTKIKHNYFLFTQSIFMLNM</sequence>
<proteinExistence type="predicted"/>
<accession>W4ELR5</accession>
<protein>
    <submittedName>
        <fullName evidence="1">Uncharacterized protein</fullName>
    </submittedName>
</protein>
<evidence type="ECO:0000313" key="1">
    <source>
        <dbReference type="EMBL" id="ETT81515.1"/>
    </source>
</evidence>
<comment type="caution">
    <text evidence="1">The sequence shown here is derived from an EMBL/GenBank/DDBJ whole genome shotgun (WGS) entry which is preliminary data.</text>
</comment>
<dbReference type="Proteomes" id="UP000019062">
    <property type="component" value="Unassembled WGS sequence"/>
</dbReference>
<organism evidence="1 2">
    <name type="scientific">Viridibacillus arenosi FSL R5-213</name>
    <dbReference type="NCBI Taxonomy" id="1227360"/>
    <lineage>
        <taxon>Bacteria</taxon>
        <taxon>Bacillati</taxon>
        <taxon>Bacillota</taxon>
        <taxon>Bacilli</taxon>
        <taxon>Bacillales</taxon>
        <taxon>Caryophanaceae</taxon>
        <taxon>Viridibacillus</taxon>
    </lineage>
</organism>
<name>W4ELR5_9BACL</name>
<reference evidence="1 2" key="1">
    <citation type="journal article" date="2014" name="BMC Genomics">
        <title>Genomic comparison of sporeforming bacilli isolated from milk.</title>
        <authorList>
            <person name="Moreno Switt A.I."/>
            <person name="Andrus A.D."/>
            <person name="Ranieri M.L."/>
            <person name="Orsi R.H."/>
            <person name="Ivy R."/>
            <person name="den Bakker H.C."/>
            <person name="Martin N.H."/>
            <person name="Wiedmann M."/>
            <person name="Boor K.J."/>
        </authorList>
    </citation>
    <scope>NUCLEOTIDE SEQUENCE [LARGE SCALE GENOMIC DNA]</scope>
    <source>
        <strain evidence="1 2">FSL R5-213</strain>
    </source>
</reference>
<gene>
    <name evidence="1" type="ORF">C176_18682</name>
</gene>